<reference evidence="3" key="1">
    <citation type="journal article" date="2023" name="G3 (Bethesda)">
        <title>Whole genome assemblies of Zophobas morio and Tenebrio molitor.</title>
        <authorList>
            <person name="Kaur S."/>
            <person name="Stinson S.A."/>
            <person name="diCenzo G.C."/>
        </authorList>
    </citation>
    <scope>NUCLEOTIDE SEQUENCE</scope>
    <source>
        <strain evidence="3">QUZm001</strain>
    </source>
</reference>
<keyword evidence="2" id="KW-0812">Transmembrane</keyword>
<protein>
    <submittedName>
        <fullName evidence="3">Uncharacterized protein</fullName>
    </submittedName>
</protein>
<proteinExistence type="predicted"/>
<name>A0AA38MLP4_9CUCU</name>
<gene>
    <name evidence="3" type="ORF">Zmor_005137</name>
</gene>
<feature type="transmembrane region" description="Helical" evidence="2">
    <location>
        <begin position="81"/>
        <end position="104"/>
    </location>
</feature>
<keyword evidence="2" id="KW-0472">Membrane</keyword>
<comment type="caution">
    <text evidence="3">The sequence shown here is derived from an EMBL/GenBank/DDBJ whole genome shotgun (WGS) entry which is preliminary data.</text>
</comment>
<dbReference type="AlphaFoldDB" id="A0AA38MLP4"/>
<feature type="region of interest" description="Disordered" evidence="1">
    <location>
        <begin position="213"/>
        <end position="334"/>
    </location>
</feature>
<evidence type="ECO:0000256" key="2">
    <source>
        <dbReference type="SAM" id="Phobius"/>
    </source>
</evidence>
<organism evidence="3 4">
    <name type="scientific">Zophobas morio</name>
    <dbReference type="NCBI Taxonomy" id="2755281"/>
    <lineage>
        <taxon>Eukaryota</taxon>
        <taxon>Metazoa</taxon>
        <taxon>Ecdysozoa</taxon>
        <taxon>Arthropoda</taxon>
        <taxon>Hexapoda</taxon>
        <taxon>Insecta</taxon>
        <taxon>Pterygota</taxon>
        <taxon>Neoptera</taxon>
        <taxon>Endopterygota</taxon>
        <taxon>Coleoptera</taxon>
        <taxon>Polyphaga</taxon>
        <taxon>Cucujiformia</taxon>
        <taxon>Tenebrionidae</taxon>
        <taxon>Zophobas</taxon>
    </lineage>
</organism>
<accession>A0AA38MLP4</accession>
<keyword evidence="4" id="KW-1185">Reference proteome</keyword>
<dbReference type="Proteomes" id="UP001168821">
    <property type="component" value="Unassembled WGS sequence"/>
</dbReference>
<feature type="transmembrane region" description="Helical" evidence="2">
    <location>
        <begin position="176"/>
        <end position="193"/>
    </location>
</feature>
<feature type="transmembrane region" description="Helical" evidence="2">
    <location>
        <begin position="12"/>
        <end position="36"/>
    </location>
</feature>
<dbReference type="EMBL" id="JALNTZ010000002">
    <property type="protein sequence ID" value="KAJ3660699.1"/>
    <property type="molecule type" value="Genomic_DNA"/>
</dbReference>
<evidence type="ECO:0000313" key="3">
    <source>
        <dbReference type="EMBL" id="KAJ3660699.1"/>
    </source>
</evidence>
<evidence type="ECO:0000313" key="4">
    <source>
        <dbReference type="Proteomes" id="UP001168821"/>
    </source>
</evidence>
<keyword evidence="2" id="KW-1133">Transmembrane helix</keyword>
<evidence type="ECO:0000256" key="1">
    <source>
        <dbReference type="SAM" id="MobiDB-lite"/>
    </source>
</evidence>
<sequence length="334" mass="37904">MEFLSTTQRNFKTFAGILGCLQGLTWVVLSIIYLIIYNQDNWDSIVDYVSYMGEVQYFLYIFYVKDVGVQRGDPVLTPDGFIVVVCIYLVLNLAWILASLNILFRQNNKVIISLKLWSLITWLNCLYDFIVTVILGTDHQKCLDIASDLERANKIAIETGCTNGIIPVLMIAAKGFVLWLVNFAFLIVLLSIANKLKQEQNANVFSNFDNSKPYFPETGHPQTPYPQINSPHPHRHSVPANPYHRQNSQLQGSPIYTSPVAQKQKFAPSPPPKPTRSWNVHTGSPRNSPASSYRTDMNNSNRSSPTVSRVPSRQQILSNQTQRPFVLHSPPRRH</sequence>
<feature type="compositionally biased region" description="Polar residues" evidence="1">
    <location>
        <begin position="244"/>
        <end position="261"/>
    </location>
</feature>
<feature type="transmembrane region" description="Helical" evidence="2">
    <location>
        <begin position="116"/>
        <end position="135"/>
    </location>
</feature>
<feature type="compositionally biased region" description="Polar residues" evidence="1">
    <location>
        <begin position="276"/>
        <end position="297"/>
    </location>
</feature>
<feature type="compositionally biased region" description="Low complexity" evidence="1">
    <location>
        <begin position="298"/>
        <end position="313"/>
    </location>
</feature>
<feature type="compositionally biased region" description="Polar residues" evidence="1">
    <location>
        <begin position="314"/>
        <end position="323"/>
    </location>
</feature>